<organism evidence="3 5">
    <name type="scientific">Turicibacter bilis</name>
    <dbReference type="NCBI Taxonomy" id="2735723"/>
    <lineage>
        <taxon>Bacteria</taxon>
        <taxon>Bacillati</taxon>
        <taxon>Bacillota</taxon>
        <taxon>Erysipelotrichia</taxon>
        <taxon>Erysipelotrichales</taxon>
        <taxon>Turicibacteraceae</taxon>
        <taxon>Turicibacter</taxon>
    </lineage>
</organism>
<sequence length="704" mass="81415">MVRGSKLQKLLHVLKKHDHKNDVYNYAIPDLWNAWNYQGEEMVRTSWGELIVNPYNFYSEVIQSYILPQAKDDVNYNQSLSQIKQSYEAKPGYLGGDWIKDSVVYSMMVRTSTAWDHDRSGDLENHNLYDLNETGTFVKSLALLPLLKKMGVDTVYMLPISKFSLKDKKGELGSPYGVCNFFEIDPSLKDNMTGSELTVEEEFQAFVEACHILDMKVMIDIIPRTNSVESDLILEHPDWFYWVYTDTFHEYYPPYVPGLGSTLPPKPEYLPYVYSSQAVWNHIHKFSYAPNIIDPEKWERVVEEYRQTPGASILDLVSREFGLTVAPAFSDHINDVQPPWTDVTFFRMYMDHPVESQKYLGGQELPPYILFDTIKSNLYKGNIINEGLWATLSNIIPFYQQNYGIDGARIDMGHALPSELIHRIIANARTNDPDFCFIAEELQDENAKVSRDNGYNMIIGYGFFQEPRTYEHRTHKFMYDSRHLPCPVFAGGETHDTPRLAAREGGRTLSKMLTVMNMFMPNGVPFINSGQEVYEIQPMNTGLDCRNYEQYVLPHNDRYFGKLALFDKFAIHYLNHMRWELPDTLEAVSKIRKDHLSTFTKLENFVSLGFDYLSDPAIGFGYIEEGKRGHYNNNVFIIVASTDMYSPIDVTVHLEDLRTQSGNTWCTGSLLFSTHEWQREVHEFDGNRNLRVHLQPGEVKIIKL</sequence>
<dbReference type="GO" id="GO:0009313">
    <property type="term" value="P:oligosaccharide catabolic process"/>
    <property type="evidence" value="ECO:0007669"/>
    <property type="project" value="TreeGrafter"/>
</dbReference>
<dbReference type="Proteomes" id="UP001058016">
    <property type="component" value="Chromosome"/>
</dbReference>
<dbReference type="SUPFAM" id="SSF51445">
    <property type="entry name" value="(Trans)glycosidases"/>
    <property type="match status" value="1"/>
</dbReference>
<dbReference type="CDD" id="cd11335">
    <property type="entry name" value="AmyAc_MTase_N"/>
    <property type="match status" value="1"/>
</dbReference>
<dbReference type="Proteomes" id="UP001058072">
    <property type="component" value="Chromosome"/>
</dbReference>
<dbReference type="InterPro" id="IPR017853">
    <property type="entry name" value="GH"/>
</dbReference>
<keyword evidence="4" id="KW-1185">Reference proteome</keyword>
<reference evidence="3 4" key="1">
    <citation type="submission" date="2021-03" db="EMBL/GenBank/DDBJ databases">
        <title>Comparative Genomics and Metabolomics in the genus Turicibacter.</title>
        <authorList>
            <person name="Maki J."/>
            <person name="Looft T."/>
        </authorList>
    </citation>
    <scope>NUCLEOTIDE SEQUENCE</scope>
    <source>
        <strain evidence="3">ISU324</strain>
        <strain evidence="2 4">MMM721</strain>
    </source>
</reference>
<dbReference type="InterPro" id="IPR006047">
    <property type="entry name" value="GH13_cat_dom"/>
</dbReference>
<dbReference type="AlphaFoldDB" id="A0A9Q9CQN4"/>
<dbReference type="SMART" id="SM00642">
    <property type="entry name" value="Aamy"/>
    <property type="match status" value="1"/>
</dbReference>
<dbReference type="GO" id="GO:0004556">
    <property type="term" value="F:alpha-amylase activity"/>
    <property type="evidence" value="ECO:0007669"/>
    <property type="project" value="TreeGrafter"/>
</dbReference>
<feature type="domain" description="Glycosyl hydrolase family 13 catalytic" evidence="1">
    <location>
        <begin position="135"/>
        <end position="567"/>
    </location>
</feature>
<dbReference type="EMBL" id="CP071249">
    <property type="protein sequence ID" value="UUF07248.1"/>
    <property type="molecule type" value="Genomic_DNA"/>
</dbReference>
<dbReference type="Gene3D" id="3.20.20.80">
    <property type="entry name" value="Glycosidases"/>
    <property type="match status" value="1"/>
</dbReference>
<dbReference type="PANTHER" id="PTHR10357">
    <property type="entry name" value="ALPHA-AMYLASE FAMILY MEMBER"/>
    <property type="match status" value="1"/>
</dbReference>
<dbReference type="PANTHER" id="PTHR10357:SF179">
    <property type="entry name" value="NEUTRAL AND BASIC AMINO ACID TRANSPORT PROTEIN RBAT"/>
    <property type="match status" value="1"/>
</dbReference>
<dbReference type="EMBL" id="CP071250">
    <property type="protein sequence ID" value="UUF09741.1"/>
    <property type="molecule type" value="Genomic_DNA"/>
</dbReference>
<evidence type="ECO:0000313" key="3">
    <source>
        <dbReference type="EMBL" id="UUF09741.1"/>
    </source>
</evidence>
<protein>
    <submittedName>
        <fullName evidence="3">Alpha-amylase</fullName>
    </submittedName>
</protein>
<evidence type="ECO:0000259" key="1">
    <source>
        <dbReference type="SMART" id="SM00642"/>
    </source>
</evidence>
<gene>
    <name evidence="2" type="ORF">J0J69_05925</name>
    <name evidence="3" type="ORF">J0J70_11885</name>
</gene>
<accession>A0A9Q9CQN4</accession>
<evidence type="ECO:0000313" key="5">
    <source>
        <dbReference type="Proteomes" id="UP001058072"/>
    </source>
</evidence>
<name>A0A9Q9CQN4_9FIRM</name>
<evidence type="ECO:0000313" key="2">
    <source>
        <dbReference type="EMBL" id="UUF07248.1"/>
    </source>
</evidence>
<evidence type="ECO:0000313" key="4">
    <source>
        <dbReference type="Proteomes" id="UP001058016"/>
    </source>
</evidence>
<proteinExistence type="predicted"/>